<gene>
    <name evidence="2" type="ORF">ACHHYP_01969</name>
</gene>
<keyword evidence="1" id="KW-0472">Membrane</keyword>
<name>A0A1V9Z7L6_ACHHY</name>
<evidence type="ECO:0000313" key="2">
    <source>
        <dbReference type="EMBL" id="OQR93994.1"/>
    </source>
</evidence>
<protein>
    <recommendedName>
        <fullName evidence="4">Transmembrane protein</fullName>
    </recommendedName>
</protein>
<evidence type="ECO:0008006" key="4">
    <source>
        <dbReference type="Google" id="ProtNLM"/>
    </source>
</evidence>
<organism evidence="2 3">
    <name type="scientific">Achlya hypogyna</name>
    <name type="common">Oomycete</name>
    <name type="synonym">Protoachlya hypogyna</name>
    <dbReference type="NCBI Taxonomy" id="1202772"/>
    <lineage>
        <taxon>Eukaryota</taxon>
        <taxon>Sar</taxon>
        <taxon>Stramenopiles</taxon>
        <taxon>Oomycota</taxon>
        <taxon>Saprolegniomycetes</taxon>
        <taxon>Saprolegniales</taxon>
        <taxon>Achlyaceae</taxon>
        <taxon>Achlya</taxon>
    </lineage>
</organism>
<accession>A0A1V9Z7L6</accession>
<reference evidence="2 3" key="1">
    <citation type="journal article" date="2014" name="Genome Biol. Evol.">
        <title>The secreted proteins of Achlya hypogyna and Thraustotheca clavata identify the ancestral oomycete secretome and reveal gene acquisitions by horizontal gene transfer.</title>
        <authorList>
            <person name="Misner I."/>
            <person name="Blouin N."/>
            <person name="Leonard G."/>
            <person name="Richards T.A."/>
            <person name="Lane C.E."/>
        </authorList>
    </citation>
    <scope>NUCLEOTIDE SEQUENCE [LARGE SCALE GENOMIC DNA]</scope>
    <source>
        <strain evidence="2 3">ATCC 48635</strain>
    </source>
</reference>
<keyword evidence="1" id="KW-0812">Transmembrane</keyword>
<sequence length="127" mass="14850">MYSAEWVDRLPRCIYAPRLIDMSAVDVPQTKDGIERLADNEIMRLILAKQHGYLILCPIALLLSFVAIAYSPEWLQPVLSLLPLYFVFRYFMQKRANALIEDEKEQWEEWKEATLYGHIERPAAYAS</sequence>
<feature type="transmembrane region" description="Helical" evidence="1">
    <location>
        <begin position="74"/>
        <end position="92"/>
    </location>
</feature>
<dbReference type="AlphaFoldDB" id="A0A1V9Z7L6"/>
<keyword evidence="3" id="KW-1185">Reference proteome</keyword>
<evidence type="ECO:0000313" key="3">
    <source>
        <dbReference type="Proteomes" id="UP000243579"/>
    </source>
</evidence>
<evidence type="ECO:0000256" key="1">
    <source>
        <dbReference type="SAM" id="Phobius"/>
    </source>
</evidence>
<feature type="transmembrane region" description="Helical" evidence="1">
    <location>
        <begin position="52"/>
        <end position="68"/>
    </location>
</feature>
<dbReference type="EMBL" id="JNBR01000383">
    <property type="protein sequence ID" value="OQR93994.1"/>
    <property type="molecule type" value="Genomic_DNA"/>
</dbReference>
<keyword evidence="1" id="KW-1133">Transmembrane helix</keyword>
<dbReference type="Proteomes" id="UP000243579">
    <property type="component" value="Unassembled WGS sequence"/>
</dbReference>
<proteinExistence type="predicted"/>
<comment type="caution">
    <text evidence="2">The sequence shown here is derived from an EMBL/GenBank/DDBJ whole genome shotgun (WGS) entry which is preliminary data.</text>
</comment>